<evidence type="ECO:0000256" key="1">
    <source>
        <dbReference type="ARBA" id="ARBA00022679"/>
    </source>
</evidence>
<dbReference type="PANTHER" id="PTHR43861:SF3">
    <property type="entry name" value="PUTATIVE (AFU_ORTHOLOGUE AFUA_2G14390)-RELATED"/>
    <property type="match status" value="1"/>
</dbReference>
<accession>A0AAD5YIP0</accession>
<dbReference type="CDD" id="cd02440">
    <property type="entry name" value="AdoMet_MTases"/>
    <property type="match status" value="1"/>
</dbReference>
<gene>
    <name evidence="4" type="ORF">NLI96_g3769</name>
</gene>
<dbReference type="PANTHER" id="PTHR43861">
    <property type="entry name" value="TRANS-ACONITATE 2-METHYLTRANSFERASE-RELATED"/>
    <property type="match status" value="1"/>
</dbReference>
<comment type="caution">
    <text evidence="4">The sequence shown here is derived from an EMBL/GenBank/DDBJ whole genome shotgun (WGS) entry which is preliminary data.</text>
</comment>
<dbReference type="Proteomes" id="UP001212997">
    <property type="component" value="Unassembled WGS sequence"/>
</dbReference>
<dbReference type="InterPro" id="IPR029063">
    <property type="entry name" value="SAM-dependent_MTases_sf"/>
</dbReference>
<dbReference type="EMBL" id="JANAWD010000102">
    <property type="protein sequence ID" value="KAJ3487100.1"/>
    <property type="molecule type" value="Genomic_DNA"/>
</dbReference>
<feature type="domain" description="Methyltransferase" evidence="3">
    <location>
        <begin position="82"/>
        <end position="179"/>
    </location>
</feature>
<name>A0AAD5YIP0_9APHY</name>
<feature type="compositionally biased region" description="Basic residues" evidence="2">
    <location>
        <begin position="7"/>
        <end position="16"/>
    </location>
</feature>
<dbReference type="SUPFAM" id="SSF53335">
    <property type="entry name" value="S-adenosyl-L-methionine-dependent methyltransferases"/>
    <property type="match status" value="1"/>
</dbReference>
<dbReference type="Gene3D" id="3.40.50.150">
    <property type="entry name" value="Vaccinia Virus protein VP39"/>
    <property type="match status" value="1"/>
</dbReference>
<protein>
    <recommendedName>
        <fullName evidence="3">Methyltransferase domain-containing protein</fullName>
    </recommendedName>
</protein>
<feature type="region of interest" description="Disordered" evidence="2">
    <location>
        <begin position="1"/>
        <end position="35"/>
    </location>
</feature>
<keyword evidence="1" id="KW-0808">Transferase</keyword>
<evidence type="ECO:0000313" key="5">
    <source>
        <dbReference type="Proteomes" id="UP001212997"/>
    </source>
</evidence>
<dbReference type="InterPro" id="IPR041698">
    <property type="entry name" value="Methyltransf_25"/>
</dbReference>
<dbReference type="Pfam" id="PF13649">
    <property type="entry name" value="Methyltransf_25"/>
    <property type="match status" value="1"/>
</dbReference>
<evidence type="ECO:0000256" key="2">
    <source>
        <dbReference type="SAM" id="MobiDB-lite"/>
    </source>
</evidence>
<proteinExistence type="predicted"/>
<dbReference type="GO" id="GO:0016740">
    <property type="term" value="F:transferase activity"/>
    <property type="evidence" value="ECO:0007669"/>
    <property type="project" value="UniProtKB-KW"/>
</dbReference>
<evidence type="ECO:0000259" key="3">
    <source>
        <dbReference type="Pfam" id="PF13649"/>
    </source>
</evidence>
<keyword evidence="5" id="KW-1185">Reference proteome</keyword>
<sequence length="253" mass="27963">MADHTHHQLHHTHHHHDPVDFNHGHHHHHGDGKDYAAANRDYFDEKAKEYDAVPGAQEAARRIVRAILEAYGDLFKEDSTTVLDYACGTGLISRELCSHVNTILGVDISQGMVDQYNLRVTNQGIPPEEMHAIRAELKGEDTELDGKKFDVIVCSLAYHHFENIQTTTKILTTFLKPGGSLIVADIFKDGEGNKLLQHAGDRVPHQAGFSKEDMLSTFEGAGLGEFSMKNAAKAAIHGVELQFFVSRGVKPAA</sequence>
<organism evidence="4 5">
    <name type="scientific">Meripilus lineatus</name>
    <dbReference type="NCBI Taxonomy" id="2056292"/>
    <lineage>
        <taxon>Eukaryota</taxon>
        <taxon>Fungi</taxon>
        <taxon>Dikarya</taxon>
        <taxon>Basidiomycota</taxon>
        <taxon>Agaricomycotina</taxon>
        <taxon>Agaricomycetes</taxon>
        <taxon>Polyporales</taxon>
        <taxon>Meripilaceae</taxon>
        <taxon>Meripilus</taxon>
    </lineage>
</organism>
<dbReference type="AlphaFoldDB" id="A0AAD5YIP0"/>
<evidence type="ECO:0000313" key="4">
    <source>
        <dbReference type="EMBL" id="KAJ3487100.1"/>
    </source>
</evidence>
<reference evidence="4" key="1">
    <citation type="submission" date="2022-07" db="EMBL/GenBank/DDBJ databases">
        <title>Genome Sequence of Physisporinus lineatus.</title>
        <authorList>
            <person name="Buettner E."/>
        </authorList>
    </citation>
    <scope>NUCLEOTIDE SEQUENCE</scope>
    <source>
        <strain evidence="4">VT162</strain>
    </source>
</reference>